<dbReference type="AlphaFoldDB" id="A0AAP4BRY2"/>
<comment type="caution">
    <text evidence="6">The sequence shown here is derived from an EMBL/GenBank/DDBJ whole genome shotgun (WGS) entry which is preliminary data.</text>
</comment>
<keyword evidence="2" id="KW-0479">Metal-binding</keyword>
<evidence type="ECO:0000256" key="4">
    <source>
        <dbReference type="ARBA" id="ARBA00022833"/>
    </source>
</evidence>
<evidence type="ECO:0000256" key="1">
    <source>
        <dbReference type="ARBA" id="ARBA00001947"/>
    </source>
</evidence>
<sequence length="217" mass="23724">MEISGFAAGPYKTNCYIVSDNGRAIVVDPGMHAVDRVVQATESLQLEAVFLTHGHFDHTRSAGDLAAKFDIPVYIHAADEFWLNDMTELPSQMQALFDVANMVPIKDLRIIGTPGSRNEPISLELLGHHFRVVHAPGHSPGCVMLQNEDVIFSGDVLFRGAIGRTDLPFSDQQAMISSLREVVAVLPDELAVLPGHGPTTVMKYEKGTNPFLAEYRG</sequence>
<evidence type="ECO:0000313" key="7">
    <source>
        <dbReference type="Proteomes" id="UP001224412"/>
    </source>
</evidence>
<dbReference type="RefSeq" id="WP_284588304.1">
    <property type="nucleotide sequence ID" value="NZ_JASNUC010000010.1"/>
</dbReference>
<feature type="domain" description="Metallo-beta-lactamase" evidence="5">
    <location>
        <begin position="12"/>
        <end position="196"/>
    </location>
</feature>
<dbReference type="Proteomes" id="UP001224412">
    <property type="component" value="Unassembled WGS sequence"/>
</dbReference>
<accession>A0AAP4BRY2</accession>
<dbReference type="GO" id="GO:0046872">
    <property type="term" value="F:metal ion binding"/>
    <property type="evidence" value="ECO:0007669"/>
    <property type="project" value="UniProtKB-KW"/>
</dbReference>
<dbReference type="InterPro" id="IPR051453">
    <property type="entry name" value="MBL_Glyoxalase_II"/>
</dbReference>
<dbReference type="CDD" id="cd06262">
    <property type="entry name" value="metallo-hydrolase-like_MBL-fold"/>
    <property type="match status" value="1"/>
</dbReference>
<proteinExistence type="predicted"/>
<evidence type="ECO:0000313" key="6">
    <source>
        <dbReference type="EMBL" id="MDK4307178.1"/>
    </source>
</evidence>
<dbReference type="Pfam" id="PF00753">
    <property type="entry name" value="Lactamase_B"/>
    <property type="match status" value="1"/>
</dbReference>
<dbReference type="PANTHER" id="PTHR46233:SF3">
    <property type="entry name" value="HYDROXYACYLGLUTATHIONE HYDROLASE GLOC"/>
    <property type="match status" value="1"/>
</dbReference>
<dbReference type="SMART" id="SM00849">
    <property type="entry name" value="Lactamase_B"/>
    <property type="match status" value="1"/>
</dbReference>
<keyword evidence="3" id="KW-0378">Hydrolase</keyword>
<evidence type="ECO:0000256" key="3">
    <source>
        <dbReference type="ARBA" id="ARBA00022801"/>
    </source>
</evidence>
<dbReference type="GO" id="GO:0016787">
    <property type="term" value="F:hydrolase activity"/>
    <property type="evidence" value="ECO:0007669"/>
    <property type="project" value="UniProtKB-KW"/>
</dbReference>
<evidence type="ECO:0000256" key="2">
    <source>
        <dbReference type="ARBA" id="ARBA00022723"/>
    </source>
</evidence>
<organism evidence="6 7">
    <name type="scientific">Corynebacterium pseudodiphtheriticum</name>
    <dbReference type="NCBI Taxonomy" id="37637"/>
    <lineage>
        <taxon>Bacteria</taxon>
        <taxon>Bacillati</taxon>
        <taxon>Actinomycetota</taxon>
        <taxon>Actinomycetes</taxon>
        <taxon>Mycobacteriales</taxon>
        <taxon>Corynebacteriaceae</taxon>
        <taxon>Corynebacterium</taxon>
    </lineage>
</organism>
<dbReference type="InterPro" id="IPR001279">
    <property type="entry name" value="Metallo-B-lactamas"/>
</dbReference>
<dbReference type="PANTHER" id="PTHR46233">
    <property type="entry name" value="HYDROXYACYLGLUTATHIONE HYDROLASE GLOC"/>
    <property type="match status" value="1"/>
</dbReference>
<dbReference type="SUPFAM" id="SSF56281">
    <property type="entry name" value="Metallo-hydrolase/oxidoreductase"/>
    <property type="match status" value="1"/>
</dbReference>
<keyword evidence="4" id="KW-0862">Zinc</keyword>
<comment type="cofactor">
    <cofactor evidence="1">
        <name>Zn(2+)</name>
        <dbReference type="ChEBI" id="CHEBI:29105"/>
    </cofactor>
</comment>
<reference evidence="6" key="1">
    <citation type="submission" date="2023-05" db="EMBL/GenBank/DDBJ databases">
        <title>Metabolic capabilities are highly conserved among human nasal-associated Corynebacterium species in pangenomic analyses.</title>
        <authorList>
            <person name="Tran T.H."/>
            <person name="Roberts A.Q."/>
            <person name="Escapa I.F."/>
            <person name="Gao W."/>
            <person name="Conlan S."/>
            <person name="Kong H."/>
            <person name="Segre J.A."/>
            <person name="Kelly M.S."/>
            <person name="Lemon K.P."/>
        </authorList>
    </citation>
    <scope>NUCLEOTIDE SEQUENCE</scope>
    <source>
        <strain evidence="6">KPL2773</strain>
    </source>
</reference>
<protein>
    <submittedName>
        <fullName evidence="6">MBL fold metallo-hydrolase</fullName>
    </submittedName>
</protein>
<name>A0AAP4BRY2_9CORY</name>
<gene>
    <name evidence="6" type="ORF">QPX42_06455</name>
</gene>
<evidence type="ECO:0000259" key="5">
    <source>
        <dbReference type="SMART" id="SM00849"/>
    </source>
</evidence>
<dbReference type="Gene3D" id="3.60.15.10">
    <property type="entry name" value="Ribonuclease Z/Hydroxyacylglutathione hydrolase-like"/>
    <property type="match status" value="1"/>
</dbReference>
<dbReference type="InterPro" id="IPR036866">
    <property type="entry name" value="RibonucZ/Hydroxyglut_hydro"/>
</dbReference>
<dbReference type="EMBL" id="JASNVH010000009">
    <property type="protein sequence ID" value="MDK4307178.1"/>
    <property type="molecule type" value="Genomic_DNA"/>
</dbReference>